<sequence length="76" mass="8299">MFSHGNAPAEIDATPIEVLVTSLAKDTFPHSLYFRLSDLERKSFTLARAGGRLPTILVAVAATMCGLRRTKRVVVI</sequence>
<reference evidence="1 2" key="1">
    <citation type="journal article" date="2019" name="Commun. Biol.">
        <title>The bagworm genome reveals a unique fibroin gene that provides high tensile strength.</title>
        <authorList>
            <person name="Kono N."/>
            <person name="Nakamura H."/>
            <person name="Ohtoshi R."/>
            <person name="Tomita M."/>
            <person name="Numata K."/>
            <person name="Arakawa K."/>
        </authorList>
    </citation>
    <scope>NUCLEOTIDE SEQUENCE [LARGE SCALE GENOMIC DNA]</scope>
</reference>
<keyword evidence="2" id="KW-1185">Reference proteome</keyword>
<dbReference type="EMBL" id="BGZK01000159">
    <property type="protein sequence ID" value="GBP24277.1"/>
    <property type="molecule type" value="Genomic_DNA"/>
</dbReference>
<protein>
    <submittedName>
        <fullName evidence="1">Uncharacterized protein</fullName>
    </submittedName>
</protein>
<dbReference type="Proteomes" id="UP000299102">
    <property type="component" value="Unassembled WGS sequence"/>
</dbReference>
<evidence type="ECO:0000313" key="1">
    <source>
        <dbReference type="EMBL" id="GBP24277.1"/>
    </source>
</evidence>
<proteinExistence type="predicted"/>
<organism evidence="1 2">
    <name type="scientific">Eumeta variegata</name>
    <name type="common">Bagworm moth</name>
    <name type="synonym">Eumeta japonica</name>
    <dbReference type="NCBI Taxonomy" id="151549"/>
    <lineage>
        <taxon>Eukaryota</taxon>
        <taxon>Metazoa</taxon>
        <taxon>Ecdysozoa</taxon>
        <taxon>Arthropoda</taxon>
        <taxon>Hexapoda</taxon>
        <taxon>Insecta</taxon>
        <taxon>Pterygota</taxon>
        <taxon>Neoptera</taxon>
        <taxon>Endopterygota</taxon>
        <taxon>Lepidoptera</taxon>
        <taxon>Glossata</taxon>
        <taxon>Ditrysia</taxon>
        <taxon>Tineoidea</taxon>
        <taxon>Psychidae</taxon>
        <taxon>Oiketicinae</taxon>
        <taxon>Eumeta</taxon>
    </lineage>
</organism>
<dbReference type="AlphaFoldDB" id="A0A4C1UDS7"/>
<name>A0A4C1UDS7_EUMVA</name>
<comment type="caution">
    <text evidence="1">The sequence shown here is derived from an EMBL/GenBank/DDBJ whole genome shotgun (WGS) entry which is preliminary data.</text>
</comment>
<evidence type="ECO:0000313" key="2">
    <source>
        <dbReference type="Proteomes" id="UP000299102"/>
    </source>
</evidence>
<gene>
    <name evidence="1" type="ORF">EVAR_80130_1</name>
</gene>
<accession>A0A4C1UDS7</accession>